<evidence type="ECO:0000256" key="1">
    <source>
        <dbReference type="SAM" id="MobiDB-lite"/>
    </source>
</evidence>
<dbReference type="Pfam" id="PF06742">
    <property type="entry name" value="DUF1214"/>
    <property type="match status" value="1"/>
</dbReference>
<evidence type="ECO:0000313" key="5">
    <source>
        <dbReference type="Proteomes" id="UP000325614"/>
    </source>
</evidence>
<evidence type="ECO:0000259" key="3">
    <source>
        <dbReference type="Pfam" id="PF06742"/>
    </source>
</evidence>
<feature type="compositionally biased region" description="Basic and acidic residues" evidence="1">
    <location>
        <begin position="1"/>
        <end position="11"/>
    </location>
</feature>
<sequence>MDIDPRLEDASSHASRSVRPPTPPPPVTARPIPTAALILYALLLALGLGIGSAYAVLDGDPPFGSRRLGPWQAWPKLGSPQADPYMRAIVARRGDIPLATGEGLALTALVDKDGRRLDSACSYRIGSSTPAARWWTLTVYDAAGRLAQSDLGRSGFTSSEILRDARNGFSIALSRHLSAGNWLQLPASGPFIVVLRLYDIPGAAGLNLNAEDLPTIERVECGA</sequence>
<organism evidence="4 5">
    <name type="scientific">Microvirga thermotolerans</name>
    <dbReference type="NCBI Taxonomy" id="2651334"/>
    <lineage>
        <taxon>Bacteria</taxon>
        <taxon>Pseudomonadati</taxon>
        <taxon>Pseudomonadota</taxon>
        <taxon>Alphaproteobacteria</taxon>
        <taxon>Hyphomicrobiales</taxon>
        <taxon>Methylobacteriaceae</taxon>
        <taxon>Microvirga</taxon>
    </lineage>
</organism>
<evidence type="ECO:0000313" key="4">
    <source>
        <dbReference type="EMBL" id="QFU17102.1"/>
    </source>
</evidence>
<keyword evidence="2" id="KW-0812">Transmembrane</keyword>
<dbReference type="EMBL" id="CP045423">
    <property type="protein sequence ID" value="QFU17102.1"/>
    <property type="molecule type" value="Genomic_DNA"/>
</dbReference>
<dbReference type="SUPFAM" id="SSF160935">
    <property type="entry name" value="VPA0735-like"/>
    <property type="match status" value="1"/>
</dbReference>
<dbReference type="InterPro" id="IPR010621">
    <property type="entry name" value="DUF1214"/>
</dbReference>
<feature type="region of interest" description="Disordered" evidence="1">
    <location>
        <begin position="1"/>
        <end position="29"/>
    </location>
</feature>
<dbReference type="AlphaFoldDB" id="A0A5P9JWB2"/>
<proteinExistence type="predicted"/>
<dbReference type="PANTHER" id="PTHR36509">
    <property type="entry name" value="BLL3101 PROTEIN"/>
    <property type="match status" value="1"/>
</dbReference>
<dbReference type="InterPro" id="IPR037049">
    <property type="entry name" value="DUF1214_C_sf"/>
</dbReference>
<dbReference type="PANTHER" id="PTHR36509:SF2">
    <property type="entry name" value="BLL3101 PROTEIN"/>
    <property type="match status" value="1"/>
</dbReference>
<feature type="transmembrane region" description="Helical" evidence="2">
    <location>
        <begin position="37"/>
        <end position="57"/>
    </location>
</feature>
<evidence type="ECO:0000256" key="2">
    <source>
        <dbReference type="SAM" id="Phobius"/>
    </source>
</evidence>
<dbReference type="KEGG" id="mico:GDR74_13220"/>
<keyword evidence="5" id="KW-1185">Reference proteome</keyword>
<gene>
    <name evidence="4" type="ORF">GDR74_13220</name>
</gene>
<keyword evidence="2" id="KW-1133">Transmembrane helix</keyword>
<accession>A0A5P9JWB2</accession>
<feature type="domain" description="DUF1214" evidence="3">
    <location>
        <begin position="103"/>
        <end position="199"/>
    </location>
</feature>
<name>A0A5P9JWB2_9HYPH</name>
<protein>
    <submittedName>
        <fullName evidence="4">DUF1214 domain-containing protein</fullName>
    </submittedName>
</protein>
<dbReference type="Gene3D" id="2.60.120.600">
    <property type="entry name" value="Domain of unknown function DUF1214, C-terminal domain"/>
    <property type="match status" value="1"/>
</dbReference>
<keyword evidence="2" id="KW-0472">Membrane</keyword>
<dbReference type="PIRSF" id="PIRSF009471">
    <property type="entry name" value="UCP009471"/>
    <property type="match status" value="1"/>
</dbReference>
<dbReference type="Proteomes" id="UP000325614">
    <property type="component" value="Chromosome"/>
</dbReference>
<reference evidence="4 5" key="1">
    <citation type="submission" date="2019-10" db="EMBL/GenBank/DDBJ databases">
        <title>Isolation, Identification of Microvirga thermotolerans HR1, a novel thermophilic bacterium and Comparative Genomics of the genus Microvirga.</title>
        <authorList>
            <person name="Li J."/>
            <person name="Zhang W."/>
            <person name="Lin M."/>
            <person name="Wang J."/>
        </authorList>
    </citation>
    <scope>NUCLEOTIDE SEQUENCE [LARGE SCALE GENOMIC DNA]</scope>
    <source>
        <strain evidence="4 5">HR1</strain>
    </source>
</reference>
<dbReference type="InterPro" id="IPR012038">
    <property type="entry name" value="UCP009471"/>
</dbReference>